<sequence length="169" mass="18304">MSSKFFYFALFLAMISTSHQASEFVTQSCAKTLFKDLCTTALESSSPTDLEGLTKDALNVLSTNGTERVKLSSELQETASDPNVKEVLVECSKAYEGVTKKLKDSAAAFDSKAYGDLTKWVTAAMTGSQKCSEAFKAKPDITSPLAAANTEYNKLCNIVFAFFNILAKS</sequence>
<dbReference type="OrthoDB" id="1899334at2759"/>
<organism evidence="6 7">
    <name type="scientific">Jatropha curcas</name>
    <name type="common">Barbados nut</name>
    <dbReference type="NCBI Taxonomy" id="180498"/>
    <lineage>
        <taxon>Eukaryota</taxon>
        <taxon>Viridiplantae</taxon>
        <taxon>Streptophyta</taxon>
        <taxon>Embryophyta</taxon>
        <taxon>Tracheophyta</taxon>
        <taxon>Spermatophyta</taxon>
        <taxon>Magnoliopsida</taxon>
        <taxon>eudicotyledons</taxon>
        <taxon>Gunneridae</taxon>
        <taxon>Pentapetalae</taxon>
        <taxon>rosids</taxon>
        <taxon>fabids</taxon>
        <taxon>Malpighiales</taxon>
        <taxon>Euphorbiaceae</taxon>
        <taxon>Crotonoideae</taxon>
        <taxon>Jatropheae</taxon>
        <taxon>Jatropha</taxon>
    </lineage>
</organism>
<dbReference type="InterPro" id="IPR006501">
    <property type="entry name" value="Pectinesterase_inhib_dom"/>
</dbReference>
<dbReference type="SMART" id="SM00856">
    <property type="entry name" value="PMEI"/>
    <property type="match status" value="1"/>
</dbReference>
<evidence type="ECO:0000256" key="2">
    <source>
        <dbReference type="ARBA" id="ARBA00023157"/>
    </source>
</evidence>
<dbReference type="EMBL" id="KK914943">
    <property type="protein sequence ID" value="KDP25965.1"/>
    <property type="molecule type" value="Genomic_DNA"/>
</dbReference>
<feature type="domain" description="Pectinesterase inhibitor" evidence="5">
    <location>
        <begin position="20"/>
        <end position="162"/>
    </location>
</feature>
<evidence type="ECO:0000313" key="6">
    <source>
        <dbReference type="EMBL" id="KDP25965.1"/>
    </source>
</evidence>
<proteinExistence type="inferred from homology"/>
<dbReference type="PANTHER" id="PTHR36710:SF18">
    <property type="entry name" value="PECTINESTERASE INHIBITOR 5-RELATED"/>
    <property type="match status" value="1"/>
</dbReference>
<accession>A0A067K126</accession>
<protein>
    <recommendedName>
        <fullName evidence="5">Pectinesterase inhibitor domain-containing protein</fullName>
    </recommendedName>
</protein>
<dbReference type="AlphaFoldDB" id="A0A067K126"/>
<feature type="chain" id="PRO_5001643323" description="Pectinesterase inhibitor domain-containing protein" evidence="4">
    <location>
        <begin position="22"/>
        <end position="169"/>
    </location>
</feature>
<dbReference type="NCBIfam" id="TIGR01614">
    <property type="entry name" value="PME_inhib"/>
    <property type="match status" value="1"/>
</dbReference>
<dbReference type="SUPFAM" id="SSF101148">
    <property type="entry name" value="Plant invertase/pectin methylesterase inhibitor"/>
    <property type="match status" value="1"/>
</dbReference>
<dbReference type="Gene3D" id="1.20.140.40">
    <property type="entry name" value="Invertase/pectin methylesterase inhibitor family protein"/>
    <property type="match status" value="1"/>
</dbReference>
<evidence type="ECO:0000256" key="1">
    <source>
        <dbReference type="ARBA" id="ARBA00022729"/>
    </source>
</evidence>
<evidence type="ECO:0000256" key="3">
    <source>
        <dbReference type="ARBA" id="ARBA00038471"/>
    </source>
</evidence>
<dbReference type="InterPro" id="IPR052421">
    <property type="entry name" value="PCW_Enzyme_Inhibitor"/>
</dbReference>
<keyword evidence="1 4" id="KW-0732">Signal</keyword>
<dbReference type="Pfam" id="PF04043">
    <property type="entry name" value="PMEI"/>
    <property type="match status" value="1"/>
</dbReference>
<feature type="signal peptide" evidence="4">
    <location>
        <begin position="1"/>
        <end position="21"/>
    </location>
</feature>
<evidence type="ECO:0000313" key="7">
    <source>
        <dbReference type="Proteomes" id="UP000027138"/>
    </source>
</evidence>
<evidence type="ECO:0000256" key="4">
    <source>
        <dbReference type="SAM" id="SignalP"/>
    </source>
</evidence>
<gene>
    <name evidence="6" type="ORF">JCGZ_22994</name>
</gene>
<dbReference type="STRING" id="180498.A0A067K126"/>
<evidence type="ECO:0000259" key="5">
    <source>
        <dbReference type="SMART" id="SM00856"/>
    </source>
</evidence>
<dbReference type="Proteomes" id="UP000027138">
    <property type="component" value="Unassembled WGS sequence"/>
</dbReference>
<name>A0A067K126_JATCU</name>
<dbReference type="InterPro" id="IPR035513">
    <property type="entry name" value="Invertase/methylesterase_inhib"/>
</dbReference>
<dbReference type="PANTHER" id="PTHR36710">
    <property type="entry name" value="PECTINESTERASE INHIBITOR-LIKE"/>
    <property type="match status" value="1"/>
</dbReference>
<keyword evidence="7" id="KW-1185">Reference proteome</keyword>
<comment type="similarity">
    <text evidence="3">Belongs to the PMEI family.</text>
</comment>
<dbReference type="CDD" id="cd15801">
    <property type="entry name" value="PMEI-like_1"/>
    <property type="match status" value="1"/>
</dbReference>
<dbReference type="GO" id="GO:0004857">
    <property type="term" value="F:enzyme inhibitor activity"/>
    <property type="evidence" value="ECO:0007669"/>
    <property type="project" value="InterPro"/>
</dbReference>
<reference evidence="6 7" key="1">
    <citation type="journal article" date="2014" name="PLoS ONE">
        <title>Global Analysis of Gene Expression Profiles in Physic Nut (Jatropha curcas L.) Seedlings Exposed to Salt Stress.</title>
        <authorList>
            <person name="Zhang L."/>
            <person name="Zhang C."/>
            <person name="Wu P."/>
            <person name="Chen Y."/>
            <person name="Li M."/>
            <person name="Jiang H."/>
            <person name="Wu G."/>
        </authorList>
    </citation>
    <scope>NUCLEOTIDE SEQUENCE [LARGE SCALE GENOMIC DNA]</scope>
    <source>
        <strain evidence="7">cv. GZQX0401</strain>
        <tissue evidence="6">Young leaves</tissue>
    </source>
</reference>
<keyword evidence="2" id="KW-1015">Disulfide bond</keyword>